<dbReference type="Ensembl" id="ENSGAGT00000018579.1">
    <property type="protein sequence ID" value="ENSGAGP00000016275.1"/>
    <property type="gene ID" value="ENSGAGG00000012205.1"/>
</dbReference>
<dbReference type="GO" id="GO:0019814">
    <property type="term" value="C:immunoglobulin complex"/>
    <property type="evidence" value="ECO:0007669"/>
    <property type="project" value="UniProtKB-KW"/>
</dbReference>
<reference evidence="6" key="1">
    <citation type="journal article" date="2017" name="PLoS ONE">
        <title>The Agassiz's desert tortoise genome provides a resource for the conservation of a threatened species.</title>
        <authorList>
            <person name="Tollis M."/>
            <person name="DeNardo D.F."/>
            <person name="Cornelius J.A."/>
            <person name="Dolby G.A."/>
            <person name="Edwards T."/>
            <person name="Henen B.T."/>
            <person name="Karl A.E."/>
            <person name="Murphy R.W."/>
            <person name="Kusumi K."/>
        </authorList>
    </citation>
    <scope>NUCLEOTIDE SEQUENCE [LARGE SCALE GENOMIC DNA]</scope>
</reference>
<keyword evidence="2" id="KW-1064">Adaptive immunity</keyword>
<evidence type="ECO:0000256" key="3">
    <source>
        <dbReference type="ARBA" id="ARBA00043265"/>
    </source>
</evidence>
<dbReference type="SMART" id="SM00406">
    <property type="entry name" value="IGv"/>
    <property type="match status" value="1"/>
</dbReference>
<dbReference type="FunFam" id="2.60.40.10:FF:002198">
    <property type="entry name" value="Immunoglobulin heavy variable 5-2"/>
    <property type="match status" value="1"/>
</dbReference>
<proteinExistence type="predicted"/>
<dbReference type="GO" id="GO:0005576">
    <property type="term" value="C:extracellular region"/>
    <property type="evidence" value="ECO:0007669"/>
    <property type="project" value="UniProtKB-ARBA"/>
</dbReference>
<dbReference type="SMART" id="SM00409">
    <property type="entry name" value="IG"/>
    <property type="match status" value="1"/>
</dbReference>
<dbReference type="InterPro" id="IPR013783">
    <property type="entry name" value="Ig-like_fold"/>
</dbReference>
<evidence type="ECO:0000313" key="5">
    <source>
        <dbReference type="Ensembl" id="ENSGAGP00000016275.1"/>
    </source>
</evidence>
<dbReference type="Proteomes" id="UP000291020">
    <property type="component" value="Unassembled WGS sequence"/>
</dbReference>
<evidence type="ECO:0000256" key="2">
    <source>
        <dbReference type="ARBA" id="ARBA00023130"/>
    </source>
</evidence>
<dbReference type="PROSITE" id="PS50835">
    <property type="entry name" value="IG_LIKE"/>
    <property type="match status" value="1"/>
</dbReference>
<protein>
    <recommendedName>
        <fullName evidence="4">Ig-like domain-containing protein</fullName>
    </recommendedName>
</protein>
<feature type="domain" description="Ig-like" evidence="4">
    <location>
        <begin position="38"/>
        <end position="121"/>
    </location>
</feature>
<dbReference type="GO" id="GO:0002250">
    <property type="term" value="P:adaptive immune response"/>
    <property type="evidence" value="ECO:0007669"/>
    <property type="project" value="UniProtKB-KW"/>
</dbReference>
<dbReference type="InterPro" id="IPR050199">
    <property type="entry name" value="IgHV"/>
</dbReference>
<dbReference type="InterPro" id="IPR007110">
    <property type="entry name" value="Ig-like_dom"/>
</dbReference>
<reference evidence="5" key="2">
    <citation type="submission" date="2025-08" db="UniProtKB">
        <authorList>
            <consortium name="Ensembl"/>
        </authorList>
    </citation>
    <scope>IDENTIFICATION</scope>
</reference>
<keyword evidence="3" id="KW-1280">Immunoglobulin</keyword>
<evidence type="ECO:0000256" key="1">
    <source>
        <dbReference type="ARBA" id="ARBA00022859"/>
    </source>
</evidence>
<dbReference type="InterPro" id="IPR003599">
    <property type="entry name" value="Ig_sub"/>
</dbReference>
<reference evidence="5" key="3">
    <citation type="submission" date="2025-09" db="UniProtKB">
        <authorList>
            <consortium name="Ensembl"/>
        </authorList>
    </citation>
    <scope>IDENTIFICATION</scope>
</reference>
<accession>A0A452HMT3</accession>
<dbReference type="InterPro" id="IPR013106">
    <property type="entry name" value="Ig_V-set"/>
</dbReference>
<dbReference type="AlphaFoldDB" id="A0A452HMT3"/>
<name>A0A452HMT3_9SAUR</name>
<evidence type="ECO:0000313" key="6">
    <source>
        <dbReference type="Proteomes" id="UP000291020"/>
    </source>
</evidence>
<organism evidence="5 6">
    <name type="scientific">Gopherus agassizii</name>
    <name type="common">Agassiz's desert tortoise</name>
    <dbReference type="NCBI Taxonomy" id="38772"/>
    <lineage>
        <taxon>Eukaryota</taxon>
        <taxon>Metazoa</taxon>
        <taxon>Chordata</taxon>
        <taxon>Craniata</taxon>
        <taxon>Vertebrata</taxon>
        <taxon>Euteleostomi</taxon>
        <taxon>Archelosauria</taxon>
        <taxon>Testudinata</taxon>
        <taxon>Testudines</taxon>
        <taxon>Cryptodira</taxon>
        <taxon>Durocryptodira</taxon>
        <taxon>Testudinoidea</taxon>
        <taxon>Testudinidae</taxon>
        <taxon>Gopherus</taxon>
    </lineage>
</organism>
<keyword evidence="1" id="KW-0391">Immunity</keyword>
<keyword evidence="6" id="KW-1185">Reference proteome</keyword>
<dbReference type="PANTHER" id="PTHR23266">
    <property type="entry name" value="IMMUNOGLOBULIN HEAVY CHAIN"/>
    <property type="match status" value="1"/>
</dbReference>
<dbReference type="Pfam" id="PF07686">
    <property type="entry name" value="V-set"/>
    <property type="match status" value="1"/>
</dbReference>
<dbReference type="SUPFAM" id="SSF48726">
    <property type="entry name" value="Immunoglobulin"/>
    <property type="match status" value="1"/>
</dbReference>
<evidence type="ECO:0000259" key="4">
    <source>
        <dbReference type="PROSITE" id="PS50835"/>
    </source>
</evidence>
<sequence>MICSQTEREYQVGSHRDLSWVWFYSILIQSGAEVKKPGDSAKLSCKVSGYTYTSHGMHWARKAPGKGLEWVSSVTNGAGDTTYYTDSVKGRFIISRDNTQNLTAFLQVSSLRAEDTAVYYCARHTPIEKPHSGSFRKGNWIKFTASGMARSRCLFLQ</sequence>
<dbReference type="Gene3D" id="2.60.40.10">
    <property type="entry name" value="Immunoglobulins"/>
    <property type="match status" value="1"/>
</dbReference>
<dbReference type="InterPro" id="IPR036179">
    <property type="entry name" value="Ig-like_dom_sf"/>
</dbReference>